<accession>A0A8U7NP00</accession>
<evidence type="ECO:0000313" key="14">
    <source>
        <dbReference type="Ensembl" id="ENSCMUP00000028049.1"/>
    </source>
</evidence>
<dbReference type="InterPro" id="IPR036772">
    <property type="entry name" value="SRCR-like_dom_sf"/>
</dbReference>
<evidence type="ECO:0000259" key="13">
    <source>
        <dbReference type="PROSITE" id="PS50287"/>
    </source>
</evidence>
<feature type="domain" description="SRCR" evidence="13">
    <location>
        <begin position="362"/>
        <end position="451"/>
    </location>
</feature>
<evidence type="ECO:0000256" key="6">
    <source>
        <dbReference type="ARBA" id="ARBA00023170"/>
    </source>
</evidence>
<dbReference type="PANTHER" id="PTHR19331">
    <property type="entry name" value="SCAVENGER RECEPTOR DOMAIN-CONTAINING"/>
    <property type="match status" value="1"/>
</dbReference>
<evidence type="ECO:0000256" key="1">
    <source>
        <dbReference type="ARBA" id="ARBA00004613"/>
    </source>
</evidence>
<evidence type="ECO:0000256" key="5">
    <source>
        <dbReference type="ARBA" id="ARBA00023157"/>
    </source>
</evidence>
<evidence type="ECO:0000256" key="11">
    <source>
        <dbReference type="PROSITE-ProRule" id="PRU00196"/>
    </source>
</evidence>
<keyword evidence="15" id="KW-1185">Reference proteome</keyword>
<dbReference type="AlphaFoldDB" id="A0A8U7NP00"/>
<reference evidence="14" key="3">
    <citation type="submission" date="2025-09" db="UniProtKB">
        <authorList>
            <consortium name="Ensembl"/>
        </authorList>
    </citation>
    <scope>IDENTIFICATION</scope>
</reference>
<name>A0A8U7NP00_CORMO</name>
<evidence type="ECO:0000313" key="15">
    <source>
        <dbReference type="Proteomes" id="UP000694553"/>
    </source>
</evidence>
<feature type="region of interest" description="Disordered" evidence="12">
    <location>
        <begin position="635"/>
        <end position="661"/>
    </location>
</feature>
<keyword evidence="4" id="KW-0677">Repeat</keyword>
<organism evidence="14 15">
    <name type="scientific">Corvus moneduloides</name>
    <name type="common">New Caledonian crow</name>
    <dbReference type="NCBI Taxonomy" id="1196302"/>
    <lineage>
        <taxon>Eukaryota</taxon>
        <taxon>Metazoa</taxon>
        <taxon>Chordata</taxon>
        <taxon>Craniata</taxon>
        <taxon>Vertebrata</taxon>
        <taxon>Euteleostomi</taxon>
        <taxon>Archelosauria</taxon>
        <taxon>Archosauria</taxon>
        <taxon>Dinosauria</taxon>
        <taxon>Saurischia</taxon>
        <taxon>Theropoda</taxon>
        <taxon>Coelurosauria</taxon>
        <taxon>Aves</taxon>
        <taxon>Neognathae</taxon>
        <taxon>Neoaves</taxon>
        <taxon>Telluraves</taxon>
        <taxon>Australaves</taxon>
        <taxon>Passeriformes</taxon>
        <taxon>Corvoidea</taxon>
        <taxon>Corvidae</taxon>
        <taxon>Corvus</taxon>
    </lineage>
</organism>
<evidence type="ECO:0000256" key="10">
    <source>
        <dbReference type="ARBA" id="ARBA00069168"/>
    </source>
</evidence>
<keyword evidence="6" id="KW-0675">Receptor</keyword>
<feature type="disulfide bond" evidence="11">
    <location>
        <begin position="602"/>
        <end position="612"/>
    </location>
</feature>
<dbReference type="GO" id="GO:0016020">
    <property type="term" value="C:membrane"/>
    <property type="evidence" value="ECO:0007669"/>
    <property type="project" value="InterPro"/>
</dbReference>
<comment type="subcellular location">
    <subcellularLocation>
        <location evidence="1">Secreted</location>
    </subcellularLocation>
</comment>
<dbReference type="SMART" id="SM00202">
    <property type="entry name" value="SR"/>
    <property type="match status" value="4"/>
</dbReference>
<evidence type="ECO:0000256" key="4">
    <source>
        <dbReference type="ARBA" id="ARBA00022737"/>
    </source>
</evidence>
<comment type="function">
    <text evidence="8">Binds to extracellular matrix proteins. Binds to pathogen-associated molecular patterns (PAMPs) present on the cell walls of Gram-positive and Gram-negative bacteria and fungi, behaving as a pattern recognition receptor (PRR). Induces bacterial and fungal aggregation and subsequent inhibition of PAMP-induced cytokine release. Does not possess intrinsic bactericidal activity. May play a role in the innate defense and homeostasis of certain epithelial surfaces.</text>
</comment>
<dbReference type="FunFam" id="3.10.250.10:FF:000004">
    <property type="entry name" value="Scavenger receptor cysteine-rich type 1 protein M130"/>
    <property type="match status" value="1"/>
</dbReference>
<dbReference type="PRINTS" id="PR00258">
    <property type="entry name" value="SPERACTRCPTR"/>
</dbReference>
<dbReference type="PANTHER" id="PTHR19331:SF487">
    <property type="entry name" value="SOLUBLE SCAVENGER RECEPTOR CYSTEINE-RICH DOMAIN-CONTAINING PROTEIN SSC5D"/>
    <property type="match status" value="1"/>
</dbReference>
<dbReference type="PROSITE" id="PS50287">
    <property type="entry name" value="SRCR_2"/>
    <property type="match status" value="4"/>
</dbReference>
<dbReference type="Gene3D" id="3.10.250.10">
    <property type="entry name" value="SRCR-like domain"/>
    <property type="match status" value="4"/>
</dbReference>
<evidence type="ECO:0000256" key="2">
    <source>
        <dbReference type="ARBA" id="ARBA00022525"/>
    </source>
</evidence>
<keyword evidence="5 11" id="KW-1015">Disulfide bond</keyword>
<feature type="domain" description="SRCR" evidence="13">
    <location>
        <begin position="254"/>
        <end position="355"/>
    </location>
</feature>
<comment type="subunit">
    <text evidence="9">Interacts with LGALS1 and laminin.</text>
</comment>
<dbReference type="GO" id="GO:0005576">
    <property type="term" value="C:extracellular region"/>
    <property type="evidence" value="ECO:0007669"/>
    <property type="project" value="UniProtKB-SubCell"/>
</dbReference>
<feature type="domain" description="SRCR" evidence="13">
    <location>
        <begin position="535"/>
        <end position="633"/>
    </location>
</feature>
<keyword evidence="2" id="KW-0964">Secreted</keyword>
<dbReference type="FunFam" id="3.10.250.10:FF:000007">
    <property type="entry name" value="Soluble scavenger receptor cysteine-rich domain-containing protein SSC5D"/>
    <property type="match status" value="1"/>
</dbReference>
<dbReference type="SUPFAM" id="SSF56487">
    <property type="entry name" value="SRCR-like"/>
    <property type="match status" value="5"/>
</dbReference>
<dbReference type="Ensembl" id="ENSCMUT00000034047.1">
    <property type="protein sequence ID" value="ENSCMUP00000028049.1"/>
    <property type="gene ID" value="ENSCMUG00000017873.1"/>
</dbReference>
<proteinExistence type="predicted"/>
<reference evidence="14" key="2">
    <citation type="submission" date="2025-08" db="UniProtKB">
        <authorList>
            <consortium name="Ensembl"/>
        </authorList>
    </citation>
    <scope>IDENTIFICATION</scope>
</reference>
<protein>
    <recommendedName>
        <fullName evidence="10">Soluble scavenger receptor cysteine-rich domain-containing protein SSC5D</fullName>
    </recommendedName>
</protein>
<feature type="domain" description="SRCR" evidence="13">
    <location>
        <begin position="18"/>
        <end position="128"/>
    </location>
</feature>
<feature type="disulfide bond" evidence="11">
    <location>
        <begin position="421"/>
        <end position="431"/>
    </location>
</feature>
<reference evidence="15" key="1">
    <citation type="submission" date="2019-10" db="EMBL/GenBank/DDBJ databases">
        <title>Corvus moneduloides (New Caledonian crow) genome, bCorMon1, primary haplotype.</title>
        <authorList>
            <person name="Rutz C."/>
            <person name="Fungtammasan C."/>
            <person name="Mountcastle J."/>
            <person name="Formenti G."/>
            <person name="Chow W."/>
            <person name="Howe K."/>
            <person name="Steele M.P."/>
            <person name="Fernandes J."/>
            <person name="Gilbert M.T.P."/>
            <person name="Fedrigo O."/>
            <person name="Jarvis E.D."/>
            <person name="Gemmell N."/>
        </authorList>
    </citation>
    <scope>NUCLEOTIDE SEQUENCE [LARGE SCALE GENOMIC DNA]</scope>
</reference>
<feature type="disulfide bond" evidence="11">
    <location>
        <begin position="321"/>
        <end position="331"/>
    </location>
</feature>
<dbReference type="Proteomes" id="UP000694553">
    <property type="component" value="Unassembled WGS sequence"/>
</dbReference>
<comment type="caution">
    <text evidence="11">Lacks conserved residue(s) required for the propagation of feature annotation.</text>
</comment>
<evidence type="ECO:0000256" key="8">
    <source>
        <dbReference type="ARBA" id="ARBA00058074"/>
    </source>
</evidence>
<dbReference type="Pfam" id="PF00530">
    <property type="entry name" value="SRCR"/>
    <property type="match status" value="4"/>
</dbReference>
<evidence type="ECO:0000256" key="7">
    <source>
        <dbReference type="ARBA" id="ARBA00023180"/>
    </source>
</evidence>
<keyword evidence="7" id="KW-0325">Glycoprotein</keyword>
<evidence type="ECO:0000256" key="12">
    <source>
        <dbReference type="SAM" id="MobiDB-lite"/>
    </source>
</evidence>
<sequence length="691" mass="72820">IAGRAEPCRCPGADAVELRLAGGGSPCAGRVEVKLRGRWGSVGDNIWDMEDWELADAHVLCRHLGCGRAFTVPPGGSFGSGDGPLRPDAFGCSGSAKSGHFTGIVESLELVEGETRCDGWLELAISTGTWRRVPGELLSVWNFSNVCSEMGCGGLDKSIAVRGEDILRNIDEKERAVIERVIETMQGMTTELTGAYYTFGYWFKMNVVTTAPPGISHGAAIVCSGGCPEKGWRWRWPRQPPQPGASVAAGSRRVRLVGSSGRCAGRVEVYSGGTWSAVCQEGWELRDAAVVCRELGCGTALEAPSWARFGGTGRIWLQPVCRGTEEALEECPHLGWGQHFCGHDIAGRAEPCRCPGADAVEVRLAGGGSPCAGRVEVKLRGRWGSVADDPWDMEDAEVVCQHLGCGSAAGSGPLWDGGLQCNGTEPVLSACARHRPHSQGCSTGPASVICSRTELGALRCRPGAAVAVHPCLLRERGVSLGMRAFGRARVRAWRRGRGRLLRSVPGIPDRGPAEPPGGCWPCRDRRAPLAEQLSVRLAGGRGRCRGFLEVSHNGTWGRVCADGTSPGTANTVCQQLGCGPRGWLSAVPAQQPAPAWLAWVGCEDGARSLWGCPSAPWNLQSCGPGGDAHVACDGDSDGIAETDTTPHPDGATSTGSCARASTPKTGMAGIALRSLLARVPTQVSVAAERQR</sequence>
<evidence type="ECO:0000256" key="3">
    <source>
        <dbReference type="ARBA" id="ARBA00022729"/>
    </source>
</evidence>
<keyword evidence="3" id="KW-0732">Signal</keyword>
<dbReference type="InterPro" id="IPR001190">
    <property type="entry name" value="SRCR"/>
</dbReference>
<dbReference type="FunFam" id="3.10.250.10:FF:000012">
    <property type="entry name" value="CD163 molecule like 1"/>
    <property type="match status" value="1"/>
</dbReference>
<evidence type="ECO:0000256" key="9">
    <source>
        <dbReference type="ARBA" id="ARBA00064153"/>
    </source>
</evidence>